<name>A0A323UMN8_RHOPL</name>
<keyword evidence="1" id="KW-0732">Signal</keyword>
<dbReference type="OrthoDB" id="112232at2"/>
<dbReference type="PANTHER" id="PTHR11102:SF160">
    <property type="entry name" value="ERAD-ASSOCIATED E3 UBIQUITIN-PROTEIN LIGASE COMPONENT HRD3"/>
    <property type="match status" value="1"/>
</dbReference>
<protein>
    <submittedName>
        <fullName evidence="2">Sel1 repeat family protein</fullName>
    </submittedName>
</protein>
<dbReference type="InterPro" id="IPR011990">
    <property type="entry name" value="TPR-like_helical_dom_sf"/>
</dbReference>
<dbReference type="SMART" id="SM00671">
    <property type="entry name" value="SEL1"/>
    <property type="match status" value="2"/>
</dbReference>
<feature type="chain" id="PRO_5016290840" evidence="1">
    <location>
        <begin position="24"/>
        <end position="163"/>
    </location>
</feature>
<dbReference type="AlphaFoldDB" id="A0A323UMN8"/>
<organism evidence="2 3">
    <name type="scientific">Rhodopseudomonas palustris</name>
    <dbReference type="NCBI Taxonomy" id="1076"/>
    <lineage>
        <taxon>Bacteria</taxon>
        <taxon>Pseudomonadati</taxon>
        <taxon>Pseudomonadota</taxon>
        <taxon>Alphaproteobacteria</taxon>
        <taxon>Hyphomicrobiales</taxon>
        <taxon>Nitrobacteraceae</taxon>
        <taxon>Rhodopseudomonas</taxon>
    </lineage>
</organism>
<dbReference type="InterPro" id="IPR050767">
    <property type="entry name" value="Sel1_AlgK"/>
</dbReference>
<dbReference type="SUPFAM" id="SSF81901">
    <property type="entry name" value="HCP-like"/>
    <property type="match status" value="1"/>
</dbReference>
<dbReference type="RefSeq" id="WP_110784801.1">
    <property type="nucleotide sequence ID" value="NZ_QKQS01000006.1"/>
</dbReference>
<evidence type="ECO:0000313" key="3">
    <source>
        <dbReference type="Proteomes" id="UP000248134"/>
    </source>
</evidence>
<evidence type="ECO:0000256" key="1">
    <source>
        <dbReference type="SAM" id="SignalP"/>
    </source>
</evidence>
<proteinExistence type="predicted"/>
<feature type="signal peptide" evidence="1">
    <location>
        <begin position="1"/>
        <end position="23"/>
    </location>
</feature>
<gene>
    <name evidence="2" type="ORF">DNX69_04615</name>
</gene>
<comment type="caution">
    <text evidence="2">The sequence shown here is derived from an EMBL/GenBank/DDBJ whole genome shotgun (WGS) entry which is preliminary data.</text>
</comment>
<dbReference type="PANTHER" id="PTHR11102">
    <property type="entry name" value="SEL-1-LIKE PROTEIN"/>
    <property type="match status" value="1"/>
</dbReference>
<dbReference type="EMBL" id="QKQS01000006">
    <property type="protein sequence ID" value="PZA13639.1"/>
    <property type="molecule type" value="Genomic_DNA"/>
</dbReference>
<dbReference type="Pfam" id="PF08238">
    <property type="entry name" value="Sel1"/>
    <property type="match status" value="2"/>
</dbReference>
<sequence>MPGPLPIAFAASLLILTATTPAAADPAAHAAFRRGDYLRAAALLPRLAERGDRRAQAMLGFMYATGQGVPQAYDAAAYWYRLSAEQGDSTAQYLLGLMYDKGHGVPLDEVAAYKWLNLAAASAPKPLRDKYLRLRDAVASKMNRRQIAEGQWQALDWAAAPRR</sequence>
<evidence type="ECO:0000313" key="2">
    <source>
        <dbReference type="EMBL" id="PZA13639.1"/>
    </source>
</evidence>
<accession>A0A323UMN8</accession>
<reference evidence="2 3" key="1">
    <citation type="submission" date="2018-06" db="EMBL/GenBank/DDBJ databases">
        <title>Draft Whole-Genome Sequence of the purple photosynthetic bacterium Rhodospeudomonas palustris XCP.</title>
        <authorList>
            <person name="Rayyan A."/>
            <person name="Meyer T.E."/>
            <person name="Kyndt J.A."/>
        </authorList>
    </citation>
    <scope>NUCLEOTIDE SEQUENCE [LARGE SCALE GENOMIC DNA]</scope>
    <source>
        <strain evidence="2 3">XCP</strain>
    </source>
</reference>
<dbReference type="Proteomes" id="UP000248134">
    <property type="component" value="Unassembled WGS sequence"/>
</dbReference>
<dbReference type="InterPro" id="IPR006597">
    <property type="entry name" value="Sel1-like"/>
</dbReference>
<dbReference type="Gene3D" id="1.25.40.10">
    <property type="entry name" value="Tetratricopeptide repeat domain"/>
    <property type="match status" value="1"/>
</dbReference>